<dbReference type="RefSeq" id="WP_226579217.1">
    <property type="nucleotide sequence ID" value="NZ_BLAY01000030.1"/>
</dbReference>
<reference evidence="2" key="1">
    <citation type="submission" date="2019-10" db="EMBL/GenBank/DDBJ databases">
        <title>Draft genome sequece of Microseira wollei NIES-4236.</title>
        <authorList>
            <person name="Yamaguchi H."/>
            <person name="Suzuki S."/>
            <person name="Kawachi M."/>
        </authorList>
    </citation>
    <scope>NUCLEOTIDE SEQUENCE</scope>
    <source>
        <strain evidence="2">NIES-4236</strain>
    </source>
</reference>
<sequence length="211" mass="24306">MFSTYSNEALRLVPKQPSIQTQQLEDAALTNLKPISLLQAVLEGFIDGILILTEQGECLHANQCATMICEQLHPGNSPINPVPAEIWHVCESLIESRDLFPTQKMIIESEITKGDSVAFRVRVRWLKLEQIKRPCLLVTLEDRYQSIQRIVTTDVHKYGLTPREAEVWLLYRANYSYKEIADELFITLNTVKKHMKNIHAKRKAICNFDRD</sequence>
<dbReference type="SMART" id="SM00421">
    <property type="entry name" value="HTH_LUXR"/>
    <property type="match status" value="1"/>
</dbReference>
<proteinExistence type="predicted"/>
<evidence type="ECO:0000313" key="3">
    <source>
        <dbReference type="Proteomes" id="UP001050975"/>
    </source>
</evidence>
<protein>
    <submittedName>
        <fullName evidence="2">LuxR family transcriptional regulator</fullName>
    </submittedName>
</protein>
<dbReference type="Pfam" id="PF00196">
    <property type="entry name" value="GerE"/>
    <property type="match status" value="1"/>
</dbReference>
<dbReference type="InterPro" id="IPR000792">
    <property type="entry name" value="Tscrpt_reg_LuxR_C"/>
</dbReference>
<comment type="caution">
    <text evidence="2">The sequence shown here is derived from an EMBL/GenBank/DDBJ whole genome shotgun (WGS) entry which is preliminary data.</text>
</comment>
<name>A0AAV3XBT7_9CYAN</name>
<gene>
    <name evidence="2" type="ORF">MiSe_23090</name>
</gene>
<evidence type="ECO:0000313" key="2">
    <source>
        <dbReference type="EMBL" id="GET37555.1"/>
    </source>
</evidence>
<keyword evidence="3" id="KW-1185">Reference proteome</keyword>
<dbReference type="Proteomes" id="UP001050975">
    <property type="component" value="Unassembled WGS sequence"/>
</dbReference>
<dbReference type="InterPro" id="IPR016032">
    <property type="entry name" value="Sig_transdc_resp-reg_C-effctor"/>
</dbReference>
<organism evidence="2 3">
    <name type="scientific">Microseira wollei NIES-4236</name>
    <dbReference type="NCBI Taxonomy" id="2530354"/>
    <lineage>
        <taxon>Bacteria</taxon>
        <taxon>Bacillati</taxon>
        <taxon>Cyanobacteriota</taxon>
        <taxon>Cyanophyceae</taxon>
        <taxon>Oscillatoriophycideae</taxon>
        <taxon>Aerosakkonematales</taxon>
        <taxon>Aerosakkonemataceae</taxon>
        <taxon>Microseira</taxon>
    </lineage>
</organism>
<dbReference type="PRINTS" id="PR00038">
    <property type="entry name" value="HTHLUXR"/>
</dbReference>
<dbReference type="GO" id="GO:0003677">
    <property type="term" value="F:DNA binding"/>
    <property type="evidence" value="ECO:0007669"/>
    <property type="project" value="InterPro"/>
</dbReference>
<evidence type="ECO:0000259" key="1">
    <source>
        <dbReference type="SMART" id="SM00421"/>
    </source>
</evidence>
<dbReference type="InterPro" id="IPR036388">
    <property type="entry name" value="WH-like_DNA-bd_sf"/>
</dbReference>
<dbReference type="CDD" id="cd06170">
    <property type="entry name" value="LuxR_C_like"/>
    <property type="match status" value="1"/>
</dbReference>
<feature type="domain" description="HTH luxR-type" evidence="1">
    <location>
        <begin position="157"/>
        <end position="204"/>
    </location>
</feature>
<dbReference type="Gene3D" id="1.10.10.10">
    <property type="entry name" value="Winged helix-like DNA-binding domain superfamily/Winged helix DNA-binding domain"/>
    <property type="match status" value="1"/>
</dbReference>
<dbReference type="AlphaFoldDB" id="A0AAV3XBT7"/>
<dbReference type="GO" id="GO:0006355">
    <property type="term" value="P:regulation of DNA-templated transcription"/>
    <property type="evidence" value="ECO:0007669"/>
    <property type="project" value="InterPro"/>
</dbReference>
<dbReference type="EMBL" id="BLAY01000030">
    <property type="protein sequence ID" value="GET37555.1"/>
    <property type="molecule type" value="Genomic_DNA"/>
</dbReference>
<dbReference type="SUPFAM" id="SSF46894">
    <property type="entry name" value="C-terminal effector domain of the bipartite response regulators"/>
    <property type="match status" value="1"/>
</dbReference>
<accession>A0AAV3XBT7</accession>